<evidence type="ECO:0000313" key="4">
    <source>
        <dbReference type="Proteomes" id="UP000653076"/>
    </source>
</evidence>
<protein>
    <recommendedName>
        <fullName evidence="2">Transposase IS4-like domain-containing protein</fullName>
    </recommendedName>
</protein>
<organism evidence="3 4">
    <name type="scientific">Micromonospora qiuiae</name>
    <dbReference type="NCBI Taxonomy" id="502268"/>
    <lineage>
        <taxon>Bacteria</taxon>
        <taxon>Bacillati</taxon>
        <taxon>Actinomycetota</taxon>
        <taxon>Actinomycetes</taxon>
        <taxon>Micromonosporales</taxon>
        <taxon>Micromonosporaceae</taxon>
        <taxon>Micromonospora</taxon>
    </lineage>
</organism>
<comment type="caution">
    <text evidence="3">The sequence shown here is derived from an EMBL/GenBank/DDBJ whole genome shotgun (WGS) entry which is preliminary data.</text>
</comment>
<proteinExistence type="predicted"/>
<reference evidence="3 4" key="1">
    <citation type="submission" date="2021-01" db="EMBL/GenBank/DDBJ databases">
        <title>Whole genome shotgun sequence of Verrucosispora qiuiae NBRC 106684.</title>
        <authorList>
            <person name="Komaki H."/>
            <person name="Tamura T."/>
        </authorList>
    </citation>
    <scope>NUCLEOTIDE SEQUENCE [LARGE SCALE GENOMIC DNA]</scope>
    <source>
        <strain evidence="3 4">NBRC 106684</strain>
    </source>
</reference>
<gene>
    <name evidence="3" type="ORF">Vqi01_12330</name>
</gene>
<dbReference type="SUPFAM" id="SSF53098">
    <property type="entry name" value="Ribonuclease H-like"/>
    <property type="match status" value="1"/>
</dbReference>
<dbReference type="EMBL" id="BOPC01000015">
    <property type="protein sequence ID" value="GIJ26071.1"/>
    <property type="molecule type" value="Genomic_DNA"/>
</dbReference>
<accession>A0ABQ4J7B4</accession>
<feature type="compositionally biased region" description="Low complexity" evidence="1">
    <location>
        <begin position="81"/>
        <end position="95"/>
    </location>
</feature>
<evidence type="ECO:0000256" key="1">
    <source>
        <dbReference type="SAM" id="MobiDB-lite"/>
    </source>
</evidence>
<evidence type="ECO:0000259" key="2">
    <source>
        <dbReference type="Pfam" id="PF01609"/>
    </source>
</evidence>
<dbReference type="InterPro" id="IPR012337">
    <property type="entry name" value="RNaseH-like_sf"/>
</dbReference>
<dbReference type="Proteomes" id="UP000653076">
    <property type="component" value="Unassembled WGS sequence"/>
</dbReference>
<dbReference type="InterPro" id="IPR002559">
    <property type="entry name" value="Transposase_11"/>
</dbReference>
<evidence type="ECO:0000313" key="3">
    <source>
        <dbReference type="EMBL" id="GIJ26071.1"/>
    </source>
</evidence>
<name>A0ABQ4J7B4_9ACTN</name>
<sequence length="104" mass="12235">MWWTAPESTVFDLDRLWRAYLRRFDLEHTFRFFKQVLGWTRARVRTPAQADRWTWLIIAAYAQLRLARQHIDDLRHPLGETPTATPTTQPATGPARIPPHPPCC</sequence>
<keyword evidence="4" id="KW-1185">Reference proteome</keyword>
<feature type="domain" description="Transposase IS4-like" evidence="2">
    <location>
        <begin position="7"/>
        <end position="61"/>
    </location>
</feature>
<feature type="region of interest" description="Disordered" evidence="1">
    <location>
        <begin position="77"/>
        <end position="104"/>
    </location>
</feature>
<dbReference type="Pfam" id="PF01609">
    <property type="entry name" value="DDE_Tnp_1"/>
    <property type="match status" value="1"/>
</dbReference>